<dbReference type="GO" id="GO:0004527">
    <property type="term" value="F:exonuclease activity"/>
    <property type="evidence" value="ECO:0007669"/>
    <property type="project" value="UniProtKB-KW"/>
</dbReference>
<dbReference type="InParanoid" id="A0A2P5EZH5"/>
<reference evidence="2" key="1">
    <citation type="submission" date="2016-06" db="EMBL/GenBank/DDBJ databases">
        <title>Parallel loss of symbiosis genes in relatives of nitrogen-fixing non-legume Parasponia.</title>
        <authorList>
            <person name="Van Velzen R."/>
            <person name="Holmer R."/>
            <person name="Bu F."/>
            <person name="Rutten L."/>
            <person name="Van Zeijl A."/>
            <person name="Liu W."/>
            <person name="Santuari L."/>
            <person name="Cao Q."/>
            <person name="Sharma T."/>
            <person name="Shen D."/>
            <person name="Roswanjaya Y."/>
            <person name="Wardhani T."/>
            <person name="Kalhor M.S."/>
            <person name="Jansen J."/>
            <person name="Van den Hoogen J."/>
            <person name="Gungor B."/>
            <person name="Hartog M."/>
            <person name="Hontelez J."/>
            <person name="Verver J."/>
            <person name="Yang W.-C."/>
            <person name="Schijlen E."/>
            <person name="Repin R."/>
            <person name="Schilthuizen M."/>
            <person name="Schranz E."/>
            <person name="Heidstra R."/>
            <person name="Miyata K."/>
            <person name="Fedorova E."/>
            <person name="Kohlen W."/>
            <person name="Bisseling T."/>
            <person name="Smit S."/>
            <person name="Geurts R."/>
        </authorList>
    </citation>
    <scope>NUCLEOTIDE SEQUENCE [LARGE SCALE GENOMIC DNA]</scope>
    <source>
        <strain evidence="2">cv. RG33-2</strain>
    </source>
</reference>
<dbReference type="AlphaFoldDB" id="A0A2P5EZH5"/>
<keyword evidence="2" id="KW-1185">Reference proteome</keyword>
<sequence>MVHQFQLDVLVLSELMIKEDRVRARLRQLHFYNLCLAPAIGRSGGLCIAWRDGVDLEPHFQSRNLISCIVYSDPPGSPWCFSAVYGPPMVAARRSFWIMSPRPLGPTLEAPLPPRQH</sequence>
<keyword evidence="1" id="KW-0255">Endonuclease</keyword>
<keyword evidence="1" id="KW-0269">Exonuclease</keyword>
<keyword evidence="1" id="KW-0540">Nuclease</keyword>
<evidence type="ECO:0000313" key="1">
    <source>
        <dbReference type="EMBL" id="PON90930.1"/>
    </source>
</evidence>
<dbReference type="SUPFAM" id="SSF56219">
    <property type="entry name" value="DNase I-like"/>
    <property type="match status" value="1"/>
</dbReference>
<dbReference type="GO" id="GO:0004519">
    <property type="term" value="F:endonuclease activity"/>
    <property type="evidence" value="ECO:0007669"/>
    <property type="project" value="UniProtKB-KW"/>
</dbReference>
<proteinExistence type="predicted"/>
<accession>A0A2P5EZH5</accession>
<evidence type="ECO:0000313" key="2">
    <source>
        <dbReference type="Proteomes" id="UP000237000"/>
    </source>
</evidence>
<keyword evidence="1" id="KW-0378">Hydrolase</keyword>
<organism evidence="1 2">
    <name type="scientific">Trema orientale</name>
    <name type="common">Charcoal tree</name>
    <name type="synonym">Celtis orientalis</name>
    <dbReference type="NCBI Taxonomy" id="63057"/>
    <lineage>
        <taxon>Eukaryota</taxon>
        <taxon>Viridiplantae</taxon>
        <taxon>Streptophyta</taxon>
        <taxon>Embryophyta</taxon>
        <taxon>Tracheophyta</taxon>
        <taxon>Spermatophyta</taxon>
        <taxon>Magnoliopsida</taxon>
        <taxon>eudicotyledons</taxon>
        <taxon>Gunneridae</taxon>
        <taxon>Pentapetalae</taxon>
        <taxon>rosids</taxon>
        <taxon>fabids</taxon>
        <taxon>Rosales</taxon>
        <taxon>Cannabaceae</taxon>
        <taxon>Trema</taxon>
    </lineage>
</organism>
<dbReference type="OrthoDB" id="1001388at2759"/>
<dbReference type="InterPro" id="IPR036691">
    <property type="entry name" value="Endo/exonu/phosph_ase_sf"/>
</dbReference>
<dbReference type="Proteomes" id="UP000237000">
    <property type="component" value="Unassembled WGS sequence"/>
</dbReference>
<gene>
    <name evidence="1" type="ORF">TorRG33x02_133360</name>
</gene>
<dbReference type="EMBL" id="JXTC01000079">
    <property type="protein sequence ID" value="PON90930.1"/>
    <property type="molecule type" value="Genomic_DNA"/>
</dbReference>
<protein>
    <submittedName>
        <fullName evidence="1">Endonuclease/exonuclease/phosphatase</fullName>
    </submittedName>
</protein>
<comment type="caution">
    <text evidence="1">The sequence shown here is derived from an EMBL/GenBank/DDBJ whole genome shotgun (WGS) entry which is preliminary data.</text>
</comment>
<name>A0A2P5EZH5_TREOI</name>